<proteinExistence type="predicted"/>
<organism evidence="2 3">
    <name type="scientific">Mucilaginibacter gracilis</name>
    <dbReference type="NCBI Taxonomy" id="423350"/>
    <lineage>
        <taxon>Bacteria</taxon>
        <taxon>Pseudomonadati</taxon>
        <taxon>Bacteroidota</taxon>
        <taxon>Sphingobacteriia</taxon>
        <taxon>Sphingobacteriales</taxon>
        <taxon>Sphingobacteriaceae</taxon>
        <taxon>Mucilaginibacter</taxon>
    </lineage>
</organism>
<name>A0A495JBI8_9SPHI</name>
<protein>
    <submittedName>
        <fullName evidence="2">Uncharacterized protein</fullName>
    </submittedName>
</protein>
<dbReference type="OrthoDB" id="793442at2"/>
<feature type="chain" id="PRO_5019753746" evidence="1">
    <location>
        <begin position="22"/>
        <end position="170"/>
    </location>
</feature>
<accession>A0A495JBI8</accession>
<gene>
    <name evidence="2" type="ORF">BDD43_5700</name>
</gene>
<reference evidence="2 3" key="1">
    <citation type="submission" date="2018-10" db="EMBL/GenBank/DDBJ databases">
        <title>Genomic Encyclopedia of Archaeal and Bacterial Type Strains, Phase II (KMG-II): from individual species to whole genera.</title>
        <authorList>
            <person name="Goeker M."/>
        </authorList>
    </citation>
    <scope>NUCLEOTIDE SEQUENCE [LARGE SCALE GENOMIC DNA]</scope>
    <source>
        <strain evidence="2 3">DSM 18602</strain>
    </source>
</reference>
<keyword evidence="3" id="KW-1185">Reference proteome</keyword>
<feature type="signal peptide" evidence="1">
    <location>
        <begin position="1"/>
        <end position="21"/>
    </location>
</feature>
<keyword evidence="1" id="KW-0732">Signal</keyword>
<comment type="caution">
    <text evidence="2">The sequence shown here is derived from an EMBL/GenBank/DDBJ whole genome shotgun (WGS) entry which is preliminary data.</text>
</comment>
<dbReference type="AlphaFoldDB" id="A0A495JBI8"/>
<evidence type="ECO:0000313" key="2">
    <source>
        <dbReference type="EMBL" id="RKR85429.1"/>
    </source>
</evidence>
<dbReference type="RefSeq" id="WP_121201479.1">
    <property type="nucleotide sequence ID" value="NZ_RBKU01000001.1"/>
</dbReference>
<dbReference type="Proteomes" id="UP000268007">
    <property type="component" value="Unassembled WGS sequence"/>
</dbReference>
<evidence type="ECO:0000313" key="3">
    <source>
        <dbReference type="Proteomes" id="UP000268007"/>
    </source>
</evidence>
<sequence length="170" mass="19586">MKTKCFLLIVLLFSVCTLAKAQTFEVPQNYEFNTQADFRKYEPDLIKAVSWFEQTPYNEQRLKRVDVAAFIMTWIQRCPYVTVETSEGINELGDKNNDLLVTYLAGYARFVLQGHMLGAQTGARMAGMKALFAKYEKDKLIIRDKRVEKLIKLDQEGGLQAWLSDELNSK</sequence>
<dbReference type="EMBL" id="RBKU01000001">
    <property type="protein sequence ID" value="RKR85429.1"/>
    <property type="molecule type" value="Genomic_DNA"/>
</dbReference>
<evidence type="ECO:0000256" key="1">
    <source>
        <dbReference type="SAM" id="SignalP"/>
    </source>
</evidence>